<dbReference type="InterPro" id="IPR032823">
    <property type="entry name" value="BCA_ABC_TP_C"/>
</dbReference>
<dbReference type="OrthoDB" id="9806149at2"/>
<dbReference type="CDD" id="cd03219">
    <property type="entry name" value="ABC_Mj1267_LivG_branched"/>
    <property type="match status" value="1"/>
</dbReference>
<evidence type="ECO:0000313" key="5">
    <source>
        <dbReference type="EMBL" id="SHN67764.1"/>
    </source>
</evidence>
<dbReference type="Proteomes" id="UP000184066">
    <property type="component" value="Unassembled WGS sequence"/>
</dbReference>
<evidence type="ECO:0000313" key="6">
    <source>
        <dbReference type="Proteomes" id="UP000184066"/>
    </source>
</evidence>
<dbReference type="GO" id="GO:0016887">
    <property type="term" value="F:ATP hydrolysis activity"/>
    <property type="evidence" value="ECO:0007669"/>
    <property type="project" value="InterPro"/>
</dbReference>
<keyword evidence="2" id="KW-0547">Nucleotide-binding</keyword>
<dbReference type="PANTHER" id="PTHR45772:SF2">
    <property type="entry name" value="ABC TRANSPORTER ATP-BINDING PROTEIN"/>
    <property type="match status" value="1"/>
</dbReference>
<dbReference type="Gene3D" id="3.40.50.300">
    <property type="entry name" value="P-loop containing nucleotide triphosphate hydrolases"/>
    <property type="match status" value="1"/>
</dbReference>
<dbReference type="GO" id="GO:0005886">
    <property type="term" value="C:plasma membrane"/>
    <property type="evidence" value="ECO:0007669"/>
    <property type="project" value="TreeGrafter"/>
</dbReference>
<dbReference type="SUPFAM" id="SSF52540">
    <property type="entry name" value="P-loop containing nucleoside triphosphate hydrolases"/>
    <property type="match status" value="1"/>
</dbReference>
<evidence type="ECO:0000259" key="4">
    <source>
        <dbReference type="PROSITE" id="PS50893"/>
    </source>
</evidence>
<proteinExistence type="predicted"/>
<feature type="domain" description="ABC transporter" evidence="4">
    <location>
        <begin position="6"/>
        <end position="247"/>
    </location>
</feature>
<keyword evidence="1" id="KW-0813">Transport</keyword>
<dbReference type="InterPro" id="IPR003439">
    <property type="entry name" value="ABC_transporter-like_ATP-bd"/>
</dbReference>
<dbReference type="InterPro" id="IPR017871">
    <property type="entry name" value="ABC_transporter-like_CS"/>
</dbReference>
<accession>A0A1M7TAL8</accession>
<dbReference type="InterPro" id="IPR003593">
    <property type="entry name" value="AAA+_ATPase"/>
</dbReference>
<gene>
    <name evidence="5" type="ORF">SAMN05216200_105153</name>
</gene>
<dbReference type="PANTHER" id="PTHR45772">
    <property type="entry name" value="CONSERVED COMPONENT OF ABC TRANSPORTER FOR NATURAL AMINO ACIDS-RELATED"/>
    <property type="match status" value="1"/>
</dbReference>
<dbReference type="PROSITE" id="PS50893">
    <property type="entry name" value="ABC_TRANSPORTER_2"/>
    <property type="match status" value="1"/>
</dbReference>
<dbReference type="STRING" id="1189325.SAMN04488119_105154"/>
<dbReference type="InterPro" id="IPR051120">
    <property type="entry name" value="ABC_AA/LPS_Transport"/>
</dbReference>
<dbReference type="RefSeq" id="WP_072747347.1">
    <property type="nucleotide sequence ID" value="NZ_FOHL01000005.1"/>
</dbReference>
<dbReference type="PROSITE" id="PS00211">
    <property type="entry name" value="ABC_TRANSPORTER_1"/>
    <property type="match status" value="1"/>
</dbReference>
<dbReference type="Pfam" id="PF00005">
    <property type="entry name" value="ABC_tran"/>
    <property type="match status" value="1"/>
</dbReference>
<keyword evidence="6" id="KW-1185">Reference proteome</keyword>
<dbReference type="GO" id="GO:0005524">
    <property type="term" value="F:ATP binding"/>
    <property type="evidence" value="ECO:0007669"/>
    <property type="project" value="UniProtKB-KW"/>
</dbReference>
<name>A0A1M7TAL8_9RHOB</name>
<keyword evidence="3 5" id="KW-0067">ATP-binding</keyword>
<dbReference type="SMART" id="SM00382">
    <property type="entry name" value="AAA"/>
    <property type="match status" value="1"/>
</dbReference>
<dbReference type="Pfam" id="PF12399">
    <property type="entry name" value="BCA_ABC_TP_C"/>
    <property type="match status" value="1"/>
</dbReference>
<dbReference type="InterPro" id="IPR027417">
    <property type="entry name" value="P-loop_NTPase"/>
</dbReference>
<sequence>MAETALRVEGLCKAFGGLVASDRVSLDLRAGEIHALIGPNGAGKSTLIGQIAGWIRPDAGRVLLAGRDVTRLSPARRARLGLGRTFQVSTLALPLSARRNAMIGALARAGGAWGFARPLTRERVLTEAADAALARVGLAARADVPAAELSHGERRRLELACALAGAPRALLLDEPLAGMGPEGAAQMTELLDALRREVPILLVEHDMDAVFRLADRITVLAMGRVIAHGPPAAIRADAAVRATYLGQDDRPEAADV</sequence>
<dbReference type="EMBL" id="FRDL01000005">
    <property type="protein sequence ID" value="SHN67764.1"/>
    <property type="molecule type" value="Genomic_DNA"/>
</dbReference>
<organism evidence="5 6">
    <name type="scientific">Oceanicella actignis</name>
    <dbReference type="NCBI Taxonomy" id="1189325"/>
    <lineage>
        <taxon>Bacteria</taxon>
        <taxon>Pseudomonadati</taxon>
        <taxon>Pseudomonadota</taxon>
        <taxon>Alphaproteobacteria</taxon>
        <taxon>Rhodobacterales</taxon>
        <taxon>Paracoccaceae</taxon>
        <taxon>Oceanicella</taxon>
    </lineage>
</organism>
<reference evidence="5 6" key="1">
    <citation type="submission" date="2016-12" db="EMBL/GenBank/DDBJ databases">
        <authorList>
            <person name="Song W.-J."/>
            <person name="Kurnit D.M."/>
        </authorList>
    </citation>
    <scope>NUCLEOTIDE SEQUENCE [LARGE SCALE GENOMIC DNA]</scope>
    <source>
        <strain evidence="5 6">CGMCC 1.10808</strain>
    </source>
</reference>
<evidence type="ECO:0000256" key="3">
    <source>
        <dbReference type="ARBA" id="ARBA00022840"/>
    </source>
</evidence>
<protein>
    <submittedName>
        <fullName evidence="5">Branched-chain amino acid transport system ATP-binding protein</fullName>
    </submittedName>
</protein>
<dbReference type="AlphaFoldDB" id="A0A1M7TAL8"/>
<evidence type="ECO:0000256" key="1">
    <source>
        <dbReference type="ARBA" id="ARBA00022448"/>
    </source>
</evidence>
<evidence type="ECO:0000256" key="2">
    <source>
        <dbReference type="ARBA" id="ARBA00022741"/>
    </source>
</evidence>